<organism evidence="2 3">
    <name type="scientific">Eumeta variegata</name>
    <name type="common">Bagworm moth</name>
    <name type="synonym">Eumeta japonica</name>
    <dbReference type="NCBI Taxonomy" id="151549"/>
    <lineage>
        <taxon>Eukaryota</taxon>
        <taxon>Metazoa</taxon>
        <taxon>Ecdysozoa</taxon>
        <taxon>Arthropoda</taxon>
        <taxon>Hexapoda</taxon>
        <taxon>Insecta</taxon>
        <taxon>Pterygota</taxon>
        <taxon>Neoptera</taxon>
        <taxon>Endopterygota</taxon>
        <taxon>Lepidoptera</taxon>
        <taxon>Glossata</taxon>
        <taxon>Ditrysia</taxon>
        <taxon>Tineoidea</taxon>
        <taxon>Psychidae</taxon>
        <taxon>Oiketicinae</taxon>
        <taxon>Eumeta</taxon>
    </lineage>
</organism>
<gene>
    <name evidence="2" type="ORF">EVAR_71399_1</name>
</gene>
<dbReference type="STRING" id="151549.A0A4C2A6C6"/>
<comment type="caution">
    <text evidence="2">The sequence shown here is derived from an EMBL/GenBank/DDBJ whole genome shotgun (WGS) entry which is preliminary data.</text>
</comment>
<feature type="region of interest" description="Disordered" evidence="1">
    <location>
        <begin position="1"/>
        <end position="52"/>
    </location>
</feature>
<feature type="compositionally biased region" description="Polar residues" evidence="1">
    <location>
        <begin position="1"/>
        <end position="16"/>
    </location>
</feature>
<keyword evidence="3" id="KW-1185">Reference proteome</keyword>
<name>A0A4C2A6C6_EUMVA</name>
<sequence>MNTDNATAPGESTTAATLSNSTKTTVSTVPTSNGYDPQQQNHHSLLQQQQTQLNESRTILTIAPKFNQTSQQFMSTSNVTSSHNTADSSDIIHITTSSLTQTQAPTETPSTIVVERKHVVTHQQAITSTNSSTSPSVTGDVCPSPIAIPMTTTLVPAHNSNLLNHHYHQHQQHVHHHINQSSGASLLISNAGSSTPTSAGGTLLANNPQNLGKYWVVTNLFQGTPGQSTQYNEGGGVTHAQTSIAGVPSSTLIRAIPTTAGSTTVIPKTEVVSSSAGTLQIPQTQMLSQASIAQQLPNGTIITTQSQQQLERHMTEHQQQQHQLHVHALNNAEDNRQQQQQLNQQQHVAVLQPSETIKDEKPFASNGKITAENQQIIMQHISAAAAASSGNPTTSGATTITLGTPKTEIKDDGSVVMSGKLHSGFEMYKVNIEDISQLFTYHEVFGKMHGDVMSHPLTAAHTSLPSTTNSNISVTVSAANSSATETNNATGVPVANSAVITASATTISMAAGVVATTSTAANLTTAIATNSNSVSTATSTNSGQHQLAY</sequence>
<proteinExistence type="predicted"/>
<reference evidence="2 3" key="1">
    <citation type="journal article" date="2019" name="Commun. Biol.">
        <title>The bagworm genome reveals a unique fibroin gene that provides high tensile strength.</title>
        <authorList>
            <person name="Kono N."/>
            <person name="Nakamura H."/>
            <person name="Ohtoshi R."/>
            <person name="Tomita M."/>
            <person name="Numata K."/>
            <person name="Arakawa K."/>
        </authorList>
    </citation>
    <scope>NUCLEOTIDE SEQUENCE [LARGE SCALE GENOMIC DNA]</scope>
</reference>
<dbReference type="AlphaFoldDB" id="A0A4C2A6C6"/>
<dbReference type="OrthoDB" id="10535680at2759"/>
<evidence type="ECO:0000313" key="2">
    <source>
        <dbReference type="EMBL" id="GBP94833.1"/>
    </source>
</evidence>
<accession>A0A4C2A6C6</accession>
<evidence type="ECO:0000313" key="3">
    <source>
        <dbReference type="Proteomes" id="UP000299102"/>
    </source>
</evidence>
<feature type="compositionally biased region" description="Low complexity" evidence="1">
    <location>
        <begin position="17"/>
        <end position="52"/>
    </location>
</feature>
<evidence type="ECO:0000256" key="1">
    <source>
        <dbReference type="SAM" id="MobiDB-lite"/>
    </source>
</evidence>
<dbReference type="Proteomes" id="UP000299102">
    <property type="component" value="Unassembled WGS sequence"/>
</dbReference>
<dbReference type="EMBL" id="BGZK01002552">
    <property type="protein sequence ID" value="GBP94833.1"/>
    <property type="molecule type" value="Genomic_DNA"/>
</dbReference>
<protein>
    <submittedName>
        <fullName evidence="2">Uncharacterized protein</fullName>
    </submittedName>
</protein>